<proteinExistence type="predicted"/>
<accession>A0ABD2WS29</accession>
<dbReference type="AlphaFoldDB" id="A0ABD2WS29"/>
<feature type="region of interest" description="Disordered" evidence="1">
    <location>
        <begin position="35"/>
        <end position="81"/>
    </location>
</feature>
<name>A0ABD2WS29_9HYME</name>
<evidence type="ECO:0000313" key="3">
    <source>
        <dbReference type="Proteomes" id="UP001627154"/>
    </source>
</evidence>
<evidence type="ECO:0000313" key="2">
    <source>
        <dbReference type="EMBL" id="KAL3395493.1"/>
    </source>
</evidence>
<keyword evidence="3" id="KW-1185">Reference proteome</keyword>
<evidence type="ECO:0000256" key="1">
    <source>
        <dbReference type="SAM" id="MobiDB-lite"/>
    </source>
</evidence>
<organism evidence="2 3">
    <name type="scientific">Trichogramma kaykai</name>
    <dbReference type="NCBI Taxonomy" id="54128"/>
    <lineage>
        <taxon>Eukaryota</taxon>
        <taxon>Metazoa</taxon>
        <taxon>Ecdysozoa</taxon>
        <taxon>Arthropoda</taxon>
        <taxon>Hexapoda</taxon>
        <taxon>Insecta</taxon>
        <taxon>Pterygota</taxon>
        <taxon>Neoptera</taxon>
        <taxon>Endopterygota</taxon>
        <taxon>Hymenoptera</taxon>
        <taxon>Apocrita</taxon>
        <taxon>Proctotrupomorpha</taxon>
        <taxon>Chalcidoidea</taxon>
        <taxon>Trichogrammatidae</taxon>
        <taxon>Trichogramma</taxon>
    </lineage>
</organism>
<reference evidence="2 3" key="1">
    <citation type="journal article" date="2024" name="bioRxiv">
        <title>A reference genome for Trichogramma kaykai: A tiny desert-dwelling parasitoid wasp with competing sex-ratio distorters.</title>
        <authorList>
            <person name="Culotta J."/>
            <person name="Lindsey A.R."/>
        </authorList>
    </citation>
    <scope>NUCLEOTIDE SEQUENCE [LARGE SCALE GENOMIC DNA]</scope>
    <source>
        <strain evidence="2 3">KSX58</strain>
    </source>
</reference>
<sequence>MKREPHSQDVADRANWALAIGFRSENHTHKMALDSEFERRSPTQAEMPAMCDHATDGSEKGDTTIDDGIAQDRRFTKQKRR</sequence>
<gene>
    <name evidence="2" type="ORF">TKK_010327</name>
</gene>
<feature type="compositionally biased region" description="Basic and acidic residues" evidence="1">
    <location>
        <begin position="53"/>
        <end position="63"/>
    </location>
</feature>
<dbReference type="Proteomes" id="UP001627154">
    <property type="component" value="Unassembled WGS sequence"/>
</dbReference>
<dbReference type="EMBL" id="JBJJXI010000080">
    <property type="protein sequence ID" value="KAL3395493.1"/>
    <property type="molecule type" value="Genomic_DNA"/>
</dbReference>
<comment type="caution">
    <text evidence="2">The sequence shown here is derived from an EMBL/GenBank/DDBJ whole genome shotgun (WGS) entry which is preliminary data.</text>
</comment>
<protein>
    <submittedName>
        <fullName evidence="2">Uncharacterized protein</fullName>
    </submittedName>
</protein>